<keyword evidence="1" id="KW-0812">Transmembrane</keyword>
<feature type="transmembrane region" description="Helical" evidence="1">
    <location>
        <begin position="110"/>
        <end position="128"/>
    </location>
</feature>
<name>A0A1E5WA97_9POAL</name>
<accession>A0A1E5WA97</accession>
<proteinExistence type="predicted"/>
<dbReference type="AlphaFoldDB" id="A0A1E5WA97"/>
<organism evidence="2 3">
    <name type="scientific">Dichanthelium oligosanthes</name>
    <dbReference type="NCBI Taxonomy" id="888268"/>
    <lineage>
        <taxon>Eukaryota</taxon>
        <taxon>Viridiplantae</taxon>
        <taxon>Streptophyta</taxon>
        <taxon>Embryophyta</taxon>
        <taxon>Tracheophyta</taxon>
        <taxon>Spermatophyta</taxon>
        <taxon>Magnoliopsida</taxon>
        <taxon>Liliopsida</taxon>
        <taxon>Poales</taxon>
        <taxon>Poaceae</taxon>
        <taxon>PACMAD clade</taxon>
        <taxon>Panicoideae</taxon>
        <taxon>Panicodae</taxon>
        <taxon>Paniceae</taxon>
        <taxon>Dichantheliinae</taxon>
        <taxon>Dichanthelium</taxon>
    </lineage>
</organism>
<keyword evidence="1" id="KW-1133">Transmembrane helix</keyword>
<dbReference type="OrthoDB" id="695950at2759"/>
<reference evidence="2 3" key="1">
    <citation type="submission" date="2016-09" db="EMBL/GenBank/DDBJ databases">
        <title>The draft genome of Dichanthelium oligosanthes: A C3 panicoid grass species.</title>
        <authorList>
            <person name="Studer A.J."/>
            <person name="Schnable J.C."/>
            <person name="Brutnell T.P."/>
        </authorList>
    </citation>
    <scope>NUCLEOTIDE SEQUENCE [LARGE SCALE GENOMIC DNA]</scope>
    <source>
        <strain evidence="3">cv. Kellogg 1175</strain>
        <tissue evidence="2">Leaf</tissue>
    </source>
</reference>
<dbReference type="Proteomes" id="UP000095767">
    <property type="component" value="Unassembled WGS sequence"/>
</dbReference>
<keyword evidence="3" id="KW-1185">Reference proteome</keyword>
<feature type="transmembrane region" description="Helical" evidence="1">
    <location>
        <begin position="174"/>
        <end position="195"/>
    </location>
</feature>
<sequence>STRESGLGFPGRPYVVVDGDDQLTTRRCPTLPATTSQVLTKKAADISCIAGRGAASATANERQEQCHKAEAKENVEVGTAFAVFGLAVLLALCLPQQVKHPGNVRLTVSLLFSLATFLAGKTLMLLSLNMLGLREDLVSGGQRVAAKCLRPACAFLSVMTLVSLLALLPGRVYLYIGLAVVAVIMSAAAGAHWYLCRCTDGGGEAASYEEELNDDKEVLEAA</sequence>
<feature type="non-terminal residue" evidence="2">
    <location>
        <position position="1"/>
    </location>
</feature>
<dbReference type="EMBL" id="LWDX02015700">
    <property type="protein sequence ID" value="OEL34312.1"/>
    <property type="molecule type" value="Genomic_DNA"/>
</dbReference>
<evidence type="ECO:0000256" key="1">
    <source>
        <dbReference type="SAM" id="Phobius"/>
    </source>
</evidence>
<evidence type="ECO:0000313" key="2">
    <source>
        <dbReference type="EMBL" id="OEL34312.1"/>
    </source>
</evidence>
<dbReference type="STRING" id="888268.A0A1E5WA97"/>
<evidence type="ECO:0000313" key="3">
    <source>
        <dbReference type="Proteomes" id="UP000095767"/>
    </source>
</evidence>
<protein>
    <submittedName>
        <fullName evidence="2">Uncharacterized protein</fullName>
    </submittedName>
</protein>
<comment type="caution">
    <text evidence="2">The sequence shown here is derived from an EMBL/GenBank/DDBJ whole genome shotgun (WGS) entry which is preliminary data.</text>
</comment>
<feature type="transmembrane region" description="Helical" evidence="1">
    <location>
        <begin position="77"/>
        <end position="98"/>
    </location>
</feature>
<feature type="transmembrane region" description="Helical" evidence="1">
    <location>
        <begin position="148"/>
        <end position="168"/>
    </location>
</feature>
<gene>
    <name evidence="2" type="ORF">BAE44_0004669</name>
</gene>
<keyword evidence="1" id="KW-0472">Membrane</keyword>